<organism evidence="7 8">
    <name type="scientific">Orchesella dallaii</name>
    <dbReference type="NCBI Taxonomy" id="48710"/>
    <lineage>
        <taxon>Eukaryota</taxon>
        <taxon>Metazoa</taxon>
        <taxon>Ecdysozoa</taxon>
        <taxon>Arthropoda</taxon>
        <taxon>Hexapoda</taxon>
        <taxon>Collembola</taxon>
        <taxon>Entomobryomorpha</taxon>
        <taxon>Entomobryoidea</taxon>
        <taxon>Orchesellidae</taxon>
        <taxon>Orchesellinae</taxon>
        <taxon>Orchesella</taxon>
    </lineage>
</organism>
<dbReference type="SMART" id="SM01401">
    <property type="entry name" value="Sds3"/>
    <property type="match status" value="1"/>
</dbReference>
<keyword evidence="8" id="KW-1185">Reference proteome</keyword>
<keyword evidence="2" id="KW-0678">Repressor</keyword>
<keyword evidence="6" id="KW-0175">Coiled coil</keyword>
<dbReference type="InterPro" id="IPR013907">
    <property type="entry name" value="Sds3"/>
</dbReference>
<evidence type="ECO:0000256" key="4">
    <source>
        <dbReference type="ARBA" id="ARBA00023163"/>
    </source>
</evidence>
<sequence length="179" mass="21075">MEAKQVERIEEVKRELAHALQKVSDLRKKLYEEEMLLSRIRIENQLAKLEEEKRFSMEVSANLRNFRLASVQKKFETEELAIRQSYESEQQLLYDSIKSDLEKSISRLEDDRVYDYGFQPWLVVQLQNQKSADLYGYKMKKAVTASGPPLVYELEDADIDSDWAVIKKALSAKRNYLDM</sequence>
<accession>A0ABP1PN73</accession>
<dbReference type="EMBL" id="CAXLJM020000006">
    <property type="protein sequence ID" value="CAL8071795.1"/>
    <property type="molecule type" value="Genomic_DNA"/>
</dbReference>
<keyword evidence="4" id="KW-0804">Transcription</keyword>
<comment type="subcellular location">
    <subcellularLocation>
        <location evidence="1">Nucleus</location>
    </subcellularLocation>
</comment>
<evidence type="ECO:0000256" key="2">
    <source>
        <dbReference type="ARBA" id="ARBA00022491"/>
    </source>
</evidence>
<keyword evidence="3" id="KW-0805">Transcription regulation</keyword>
<evidence type="ECO:0000313" key="7">
    <source>
        <dbReference type="EMBL" id="CAL8071795.1"/>
    </source>
</evidence>
<dbReference type="Proteomes" id="UP001642540">
    <property type="component" value="Unassembled WGS sequence"/>
</dbReference>
<evidence type="ECO:0000313" key="8">
    <source>
        <dbReference type="Proteomes" id="UP001642540"/>
    </source>
</evidence>
<protein>
    <recommendedName>
        <fullName evidence="9">Kinetochore protein Spc24</fullName>
    </recommendedName>
</protein>
<comment type="caution">
    <text evidence="7">The sequence shown here is derived from an EMBL/GenBank/DDBJ whole genome shotgun (WGS) entry which is preliminary data.</text>
</comment>
<feature type="coiled-coil region" evidence="6">
    <location>
        <begin position="2"/>
        <end position="59"/>
    </location>
</feature>
<evidence type="ECO:0000256" key="6">
    <source>
        <dbReference type="SAM" id="Coils"/>
    </source>
</evidence>
<keyword evidence="5" id="KW-0539">Nucleus</keyword>
<evidence type="ECO:0008006" key="9">
    <source>
        <dbReference type="Google" id="ProtNLM"/>
    </source>
</evidence>
<evidence type="ECO:0000256" key="5">
    <source>
        <dbReference type="ARBA" id="ARBA00023242"/>
    </source>
</evidence>
<evidence type="ECO:0000256" key="1">
    <source>
        <dbReference type="ARBA" id="ARBA00004123"/>
    </source>
</evidence>
<name>A0ABP1PN73_9HEXA</name>
<gene>
    <name evidence="7" type="ORF">ODALV1_LOCUS1886</name>
</gene>
<evidence type="ECO:0000256" key="3">
    <source>
        <dbReference type="ARBA" id="ARBA00023015"/>
    </source>
</evidence>
<proteinExistence type="predicted"/>
<reference evidence="7 8" key="1">
    <citation type="submission" date="2024-08" db="EMBL/GenBank/DDBJ databases">
        <authorList>
            <person name="Cucini C."/>
            <person name="Frati F."/>
        </authorList>
    </citation>
    <scope>NUCLEOTIDE SEQUENCE [LARGE SCALE GENOMIC DNA]</scope>
</reference>